<proteinExistence type="predicted"/>
<name>A0ABU0IBM5_9HYPH</name>
<keyword evidence="1" id="KW-1133">Transmembrane helix</keyword>
<evidence type="ECO:0000313" key="3">
    <source>
        <dbReference type="Proteomes" id="UP001235269"/>
    </source>
</evidence>
<organism evidence="2 3">
    <name type="scientific">Rhizobium paknamense</name>
    <dbReference type="NCBI Taxonomy" id="1206817"/>
    <lineage>
        <taxon>Bacteria</taxon>
        <taxon>Pseudomonadati</taxon>
        <taxon>Pseudomonadota</taxon>
        <taxon>Alphaproteobacteria</taxon>
        <taxon>Hyphomicrobiales</taxon>
        <taxon>Rhizobiaceae</taxon>
        <taxon>Rhizobium/Agrobacterium group</taxon>
        <taxon>Rhizobium</taxon>
    </lineage>
</organism>
<dbReference type="EMBL" id="JAUSWH010000005">
    <property type="protein sequence ID" value="MDQ0455626.1"/>
    <property type="molecule type" value="Genomic_DNA"/>
</dbReference>
<keyword evidence="1" id="KW-0812">Transmembrane</keyword>
<comment type="caution">
    <text evidence="2">The sequence shown here is derived from an EMBL/GenBank/DDBJ whole genome shotgun (WGS) entry which is preliminary data.</text>
</comment>
<keyword evidence="1" id="KW-0472">Membrane</keyword>
<gene>
    <name evidence="2" type="ORF">QO005_001966</name>
</gene>
<evidence type="ECO:0000256" key="1">
    <source>
        <dbReference type="SAM" id="Phobius"/>
    </source>
</evidence>
<feature type="transmembrane region" description="Helical" evidence="1">
    <location>
        <begin position="20"/>
        <end position="44"/>
    </location>
</feature>
<dbReference type="Proteomes" id="UP001235269">
    <property type="component" value="Unassembled WGS sequence"/>
</dbReference>
<protein>
    <submittedName>
        <fullName evidence="2">Uncharacterized protein</fullName>
    </submittedName>
</protein>
<reference evidence="2 3" key="1">
    <citation type="submission" date="2023-07" db="EMBL/GenBank/DDBJ databases">
        <title>Genomic Encyclopedia of Type Strains, Phase IV (KMG-IV): sequencing the most valuable type-strain genomes for metagenomic binning, comparative biology and taxonomic classification.</title>
        <authorList>
            <person name="Goeker M."/>
        </authorList>
    </citation>
    <scope>NUCLEOTIDE SEQUENCE [LARGE SCALE GENOMIC DNA]</scope>
    <source>
        <strain evidence="2 3">DSM 100301</strain>
    </source>
</reference>
<keyword evidence="3" id="KW-1185">Reference proteome</keyword>
<feature type="transmembrane region" description="Helical" evidence="1">
    <location>
        <begin position="163"/>
        <end position="187"/>
    </location>
</feature>
<feature type="transmembrane region" description="Helical" evidence="1">
    <location>
        <begin position="85"/>
        <end position="105"/>
    </location>
</feature>
<evidence type="ECO:0000313" key="2">
    <source>
        <dbReference type="EMBL" id="MDQ0455626.1"/>
    </source>
</evidence>
<sequence>MSEIGKIHQQKMEKLNIFSILMAANIFLESIIGLFCIISPLYLIRNIYYLKFFNYIIGYSRINSLAYMESVSVGYGYRFQLATDISLFLTAIMVFLFFIFCILSIKYKKYNFFYRKKIDSIVFLKMFLSVFFIYFVAYINLYFNVNYDEVPNYFVKVIMKSQWAPFVSCLYFSFFYFVLITTLNAILTAIIRGEDRGNGTE</sequence>
<accession>A0ABU0IBM5</accession>
<feature type="transmembrane region" description="Helical" evidence="1">
    <location>
        <begin position="126"/>
        <end position="143"/>
    </location>
</feature>